<evidence type="ECO:0000313" key="1">
    <source>
        <dbReference type="EMBL" id="ETW81181.1"/>
    </source>
</evidence>
<reference evidence="1 2" key="1">
    <citation type="journal article" date="2012" name="New Phytol.">
        <title>Insight into trade-off between wood decay and parasitism from the genome of a fungal forest pathogen.</title>
        <authorList>
            <person name="Olson A."/>
            <person name="Aerts A."/>
            <person name="Asiegbu F."/>
            <person name="Belbahri L."/>
            <person name="Bouzid O."/>
            <person name="Broberg A."/>
            <person name="Canback B."/>
            <person name="Coutinho P.M."/>
            <person name="Cullen D."/>
            <person name="Dalman K."/>
            <person name="Deflorio G."/>
            <person name="van Diepen L.T."/>
            <person name="Dunand C."/>
            <person name="Duplessis S."/>
            <person name="Durling M."/>
            <person name="Gonthier P."/>
            <person name="Grimwood J."/>
            <person name="Fossdal C.G."/>
            <person name="Hansson D."/>
            <person name="Henrissat B."/>
            <person name="Hietala A."/>
            <person name="Himmelstrand K."/>
            <person name="Hoffmeister D."/>
            <person name="Hogberg N."/>
            <person name="James T.Y."/>
            <person name="Karlsson M."/>
            <person name="Kohler A."/>
            <person name="Kues U."/>
            <person name="Lee Y.H."/>
            <person name="Lin Y.C."/>
            <person name="Lind M."/>
            <person name="Lindquist E."/>
            <person name="Lombard V."/>
            <person name="Lucas S."/>
            <person name="Lunden K."/>
            <person name="Morin E."/>
            <person name="Murat C."/>
            <person name="Park J."/>
            <person name="Raffaello T."/>
            <person name="Rouze P."/>
            <person name="Salamov A."/>
            <person name="Schmutz J."/>
            <person name="Solheim H."/>
            <person name="Stahlberg J."/>
            <person name="Velez H."/>
            <person name="de Vries R.P."/>
            <person name="Wiebenga A."/>
            <person name="Woodward S."/>
            <person name="Yakovlev I."/>
            <person name="Garbelotto M."/>
            <person name="Martin F."/>
            <person name="Grigoriev I.V."/>
            <person name="Stenlid J."/>
        </authorList>
    </citation>
    <scope>NUCLEOTIDE SEQUENCE [LARGE SCALE GENOMIC DNA]</scope>
    <source>
        <strain evidence="1 2">TC 32-1</strain>
    </source>
</reference>
<dbReference type="EMBL" id="KI925459">
    <property type="protein sequence ID" value="ETW81181.1"/>
    <property type="molecule type" value="Genomic_DNA"/>
</dbReference>
<evidence type="ECO:0000313" key="2">
    <source>
        <dbReference type="Proteomes" id="UP000030671"/>
    </source>
</evidence>
<dbReference type="OrthoDB" id="3245189at2759"/>
<keyword evidence="2" id="KW-1185">Reference proteome</keyword>
<proteinExistence type="predicted"/>
<dbReference type="GeneID" id="20668249"/>
<dbReference type="KEGG" id="hir:HETIRDRAFT_169935"/>
<dbReference type="Proteomes" id="UP000030671">
    <property type="component" value="Unassembled WGS sequence"/>
</dbReference>
<sequence>MSWGLEQLQVSSAVSTWGIEDVLVEEKWQQFISLLCGLLFSININWFSLTKHLCAYSTSAIYVTILNNPRSKHFLAQETLLYCVIPGPHEPTLEQLNEITRLLAKEF</sequence>
<protein>
    <submittedName>
        <fullName evidence="1">Uncharacterized protein</fullName>
    </submittedName>
</protein>
<dbReference type="HOGENOM" id="CLU_147768_0_0_1"/>
<dbReference type="RefSeq" id="XP_009547846.1">
    <property type="nucleotide sequence ID" value="XM_009549551.1"/>
</dbReference>
<accession>W4K7Y6</accession>
<organism evidence="1 2">
    <name type="scientific">Heterobasidion irregulare (strain TC 32-1)</name>
    <dbReference type="NCBI Taxonomy" id="747525"/>
    <lineage>
        <taxon>Eukaryota</taxon>
        <taxon>Fungi</taxon>
        <taxon>Dikarya</taxon>
        <taxon>Basidiomycota</taxon>
        <taxon>Agaricomycotina</taxon>
        <taxon>Agaricomycetes</taxon>
        <taxon>Russulales</taxon>
        <taxon>Bondarzewiaceae</taxon>
        <taxon>Heterobasidion</taxon>
        <taxon>Heterobasidion annosum species complex</taxon>
    </lineage>
</organism>
<dbReference type="AlphaFoldDB" id="W4K7Y6"/>
<name>W4K7Y6_HETIT</name>
<dbReference type="InParanoid" id="W4K7Y6"/>
<gene>
    <name evidence="1" type="ORF">HETIRDRAFT_169935</name>
</gene>